<keyword evidence="2" id="KW-1185">Reference proteome</keyword>
<sequence length="71" mass="8011">MDMKDTPRFEAVSCGPQSTFQGFIIPLLYMEGMEMIKNPSGAGIKDPKTRWYGYPGRGEIPYTIDKSLGKY</sequence>
<name>A0AAV4SQG1_CAEEX</name>
<gene>
    <name evidence="1" type="ORF">CEXT_486561</name>
</gene>
<organism evidence="1 2">
    <name type="scientific">Caerostris extrusa</name>
    <name type="common">Bark spider</name>
    <name type="synonym">Caerostris bankana</name>
    <dbReference type="NCBI Taxonomy" id="172846"/>
    <lineage>
        <taxon>Eukaryota</taxon>
        <taxon>Metazoa</taxon>
        <taxon>Ecdysozoa</taxon>
        <taxon>Arthropoda</taxon>
        <taxon>Chelicerata</taxon>
        <taxon>Arachnida</taxon>
        <taxon>Araneae</taxon>
        <taxon>Araneomorphae</taxon>
        <taxon>Entelegynae</taxon>
        <taxon>Araneoidea</taxon>
        <taxon>Araneidae</taxon>
        <taxon>Caerostris</taxon>
    </lineage>
</organism>
<reference evidence="1 2" key="1">
    <citation type="submission" date="2021-06" db="EMBL/GenBank/DDBJ databases">
        <title>Caerostris extrusa draft genome.</title>
        <authorList>
            <person name="Kono N."/>
            <person name="Arakawa K."/>
        </authorList>
    </citation>
    <scope>NUCLEOTIDE SEQUENCE [LARGE SCALE GENOMIC DNA]</scope>
</reference>
<dbReference type="Proteomes" id="UP001054945">
    <property type="component" value="Unassembled WGS sequence"/>
</dbReference>
<dbReference type="AlphaFoldDB" id="A0AAV4SQG1"/>
<proteinExistence type="predicted"/>
<accession>A0AAV4SQG1</accession>
<dbReference type="EMBL" id="BPLR01010020">
    <property type="protein sequence ID" value="GIY36214.1"/>
    <property type="molecule type" value="Genomic_DNA"/>
</dbReference>
<protein>
    <submittedName>
        <fullName evidence="1">Uncharacterized protein</fullName>
    </submittedName>
</protein>
<comment type="caution">
    <text evidence="1">The sequence shown here is derived from an EMBL/GenBank/DDBJ whole genome shotgun (WGS) entry which is preliminary data.</text>
</comment>
<evidence type="ECO:0000313" key="2">
    <source>
        <dbReference type="Proteomes" id="UP001054945"/>
    </source>
</evidence>
<evidence type="ECO:0000313" key="1">
    <source>
        <dbReference type="EMBL" id="GIY36214.1"/>
    </source>
</evidence>